<name>A0A1B6JAA7_9HEMI</name>
<sequence>LMQNRIAAAVSLDLSSAYDTVSLPALVSKLFVLGIPHRFITHVHKWLSYRQLTFVGSQHTLTRSTVKGLPQGCVLSPILFSLYISDVGIQLPKEIQPFLYADDLTLVCSGTRFDGVDARMREALSSLTQYCQLLS</sequence>
<feature type="non-terminal residue" evidence="2">
    <location>
        <position position="135"/>
    </location>
</feature>
<accession>A0A1B6JAA7</accession>
<dbReference type="InterPro" id="IPR052560">
    <property type="entry name" value="RdDP_mobile_element"/>
</dbReference>
<evidence type="ECO:0000259" key="1">
    <source>
        <dbReference type="PROSITE" id="PS50878"/>
    </source>
</evidence>
<protein>
    <recommendedName>
        <fullName evidence="1">Reverse transcriptase domain-containing protein</fullName>
    </recommendedName>
</protein>
<dbReference type="Pfam" id="PF00078">
    <property type="entry name" value="RVT_1"/>
    <property type="match status" value="1"/>
</dbReference>
<reference evidence="2" key="1">
    <citation type="submission" date="2015-11" db="EMBL/GenBank/DDBJ databases">
        <title>De novo transcriptome assembly of four potential Pierce s Disease insect vectors from Arizona vineyards.</title>
        <authorList>
            <person name="Tassone E.E."/>
        </authorList>
    </citation>
    <scope>NUCLEOTIDE SEQUENCE</scope>
</reference>
<dbReference type="PANTHER" id="PTHR36688">
    <property type="entry name" value="ENDO/EXONUCLEASE/PHOSPHATASE DOMAIN-CONTAINING PROTEIN"/>
    <property type="match status" value="1"/>
</dbReference>
<proteinExistence type="predicted"/>
<dbReference type="InterPro" id="IPR000477">
    <property type="entry name" value="RT_dom"/>
</dbReference>
<feature type="non-terminal residue" evidence="2">
    <location>
        <position position="1"/>
    </location>
</feature>
<dbReference type="EMBL" id="GECU01011598">
    <property type="protein sequence ID" value="JAS96108.1"/>
    <property type="molecule type" value="Transcribed_RNA"/>
</dbReference>
<organism evidence="2">
    <name type="scientific">Homalodisca liturata</name>
    <dbReference type="NCBI Taxonomy" id="320908"/>
    <lineage>
        <taxon>Eukaryota</taxon>
        <taxon>Metazoa</taxon>
        <taxon>Ecdysozoa</taxon>
        <taxon>Arthropoda</taxon>
        <taxon>Hexapoda</taxon>
        <taxon>Insecta</taxon>
        <taxon>Pterygota</taxon>
        <taxon>Neoptera</taxon>
        <taxon>Paraneoptera</taxon>
        <taxon>Hemiptera</taxon>
        <taxon>Auchenorrhyncha</taxon>
        <taxon>Membracoidea</taxon>
        <taxon>Cicadellidae</taxon>
        <taxon>Cicadellinae</taxon>
        <taxon>Proconiini</taxon>
        <taxon>Homalodisca</taxon>
    </lineage>
</organism>
<dbReference type="InterPro" id="IPR043502">
    <property type="entry name" value="DNA/RNA_pol_sf"/>
</dbReference>
<dbReference type="PANTHER" id="PTHR36688:SF1">
    <property type="entry name" value="ENDONUCLEASE_EXONUCLEASE_PHOSPHATASE DOMAIN-CONTAINING PROTEIN"/>
    <property type="match status" value="1"/>
</dbReference>
<evidence type="ECO:0000313" key="2">
    <source>
        <dbReference type="EMBL" id="JAS96108.1"/>
    </source>
</evidence>
<dbReference type="SUPFAM" id="SSF56672">
    <property type="entry name" value="DNA/RNA polymerases"/>
    <property type="match status" value="1"/>
</dbReference>
<feature type="domain" description="Reverse transcriptase" evidence="1">
    <location>
        <begin position="1"/>
        <end position="135"/>
    </location>
</feature>
<gene>
    <name evidence="2" type="ORF">g.57174</name>
</gene>
<dbReference type="GO" id="GO:0071897">
    <property type="term" value="P:DNA biosynthetic process"/>
    <property type="evidence" value="ECO:0007669"/>
    <property type="project" value="UniProtKB-ARBA"/>
</dbReference>
<dbReference type="PROSITE" id="PS50878">
    <property type="entry name" value="RT_POL"/>
    <property type="match status" value="1"/>
</dbReference>
<dbReference type="AlphaFoldDB" id="A0A1B6JAA7"/>